<reference evidence="1 2" key="1">
    <citation type="submission" date="2020-01" db="EMBL/GenBank/DDBJ databases">
        <title>Draft genome sequence of Aspergillus udagawae IFM 46972.</title>
        <authorList>
            <person name="Takahashi H."/>
            <person name="Yaguchi T."/>
        </authorList>
    </citation>
    <scope>NUCLEOTIDE SEQUENCE [LARGE SCALE GENOMIC DNA]</scope>
    <source>
        <strain evidence="1 2">IFM 46972</strain>
    </source>
</reference>
<accession>A0A8H3NBY1</accession>
<name>A0A8H3NBY1_9EURO</name>
<evidence type="ECO:0000313" key="2">
    <source>
        <dbReference type="Proteomes" id="UP000465221"/>
    </source>
</evidence>
<comment type="caution">
    <text evidence="1">The sequence shown here is derived from an EMBL/GenBank/DDBJ whole genome shotgun (WGS) entry which is preliminary data.</text>
</comment>
<organism evidence="1 2">
    <name type="scientific">Aspergillus udagawae</name>
    <dbReference type="NCBI Taxonomy" id="91492"/>
    <lineage>
        <taxon>Eukaryota</taxon>
        <taxon>Fungi</taxon>
        <taxon>Dikarya</taxon>
        <taxon>Ascomycota</taxon>
        <taxon>Pezizomycotina</taxon>
        <taxon>Eurotiomycetes</taxon>
        <taxon>Eurotiomycetidae</taxon>
        <taxon>Eurotiales</taxon>
        <taxon>Aspergillaceae</taxon>
        <taxon>Aspergillus</taxon>
        <taxon>Aspergillus subgen. Fumigati</taxon>
    </lineage>
</organism>
<evidence type="ECO:0000313" key="1">
    <source>
        <dbReference type="EMBL" id="GFF31008.1"/>
    </source>
</evidence>
<gene>
    <name evidence="1" type="ORF">IFM46972_03097</name>
</gene>
<protein>
    <submittedName>
        <fullName evidence="1">Uncharacterized protein</fullName>
    </submittedName>
</protein>
<proteinExistence type="predicted"/>
<dbReference type="Proteomes" id="UP000465221">
    <property type="component" value="Unassembled WGS sequence"/>
</dbReference>
<sequence>MAKKPEYKFRWIVTRTVHSSIIEYRFKFPVLNPKMQFSPILTILALAAVAFAQYDAPCGSAKTCEADCPNKDFLAMIDQCDLVDGKPDCYVNFYCA</sequence>
<dbReference type="AlphaFoldDB" id="A0A8H3NBY1"/>
<dbReference type="EMBL" id="BLKC01000016">
    <property type="protein sequence ID" value="GFF31008.1"/>
    <property type="molecule type" value="Genomic_DNA"/>
</dbReference>